<dbReference type="KEGG" id="sgp:SpiGrapes_3202"/>
<dbReference type="PANTHER" id="PTHR43790">
    <property type="entry name" value="CARBOHYDRATE TRANSPORT ATP-BINDING PROTEIN MG119-RELATED"/>
    <property type="match status" value="1"/>
</dbReference>
<dbReference type="Gene3D" id="3.40.50.300">
    <property type="entry name" value="P-loop containing nucleotide triphosphate hydrolases"/>
    <property type="match status" value="2"/>
</dbReference>
<dbReference type="AlphaFoldDB" id="G8QQL7"/>
<keyword evidence="1" id="KW-0813">Transport</keyword>
<dbReference type="CDD" id="cd03215">
    <property type="entry name" value="ABC_Carb_Monos_II"/>
    <property type="match status" value="1"/>
</dbReference>
<reference evidence="6 7" key="1">
    <citation type="submission" date="2011-11" db="EMBL/GenBank/DDBJ databases">
        <title>Complete sequence of Spirochaeta sp. grapes.</title>
        <authorList>
            <consortium name="US DOE Joint Genome Institute"/>
            <person name="Lucas S."/>
            <person name="Han J."/>
            <person name="Lapidus A."/>
            <person name="Cheng J.-F."/>
            <person name="Goodwin L."/>
            <person name="Pitluck S."/>
            <person name="Peters L."/>
            <person name="Ovchinnikova G."/>
            <person name="Munk A.C."/>
            <person name="Detter J.C."/>
            <person name="Han C."/>
            <person name="Tapia R."/>
            <person name="Land M."/>
            <person name="Hauser L."/>
            <person name="Kyrpides N."/>
            <person name="Ivanova N."/>
            <person name="Pagani I."/>
            <person name="Ritalahtilisa K."/>
            <person name="Loeffler F."/>
            <person name="Woyke T."/>
        </authorList>
    </citation>
    <scope>NUCLEOTIDE SEQUENCE [LARGE SCALE GENOMIC DNA]</scope>
    <source>
        <strain evidence="7">ATCC BAA-1885 / DSM 22778 / Grapes</strain>
    </source>
</reference>
<keyword evidence="4" id="KW-0067">ATP-binding</keyword>
<evidence type="ECO:0000313" key="7">
    <source>
        <dbReference type="Proteomes" id="UP000005632"/>
    </source>
</evidence>
<keyword evidence="2" id="KW-0677">Repeat</keyword>
<dbReference type="InterPro" id="IPR003439">
    <property type="entry name" value="ABC_transporter-like_ATP-bd"/>
</dbReference>
<evidence type="ECO:0000256" key="3">
    <source>
        <dbReference type="ARBA" id="ARBA00022741"/>
    </source>
</evidence>
<dbReference type="InterPro" id="IPR017871">
    <property type="entry name" value="ABC_transporter-like_CS"/>
</dbReference>
<dbReference type="RefSeq" id="WP_014271786.1">
    <property type="nucleotide sequence ID" value="NC_016633.1"/>
</dbReference>
<feature type="domain" description="ABC transporter" evidence="5">
    <location>
        <begin position="250"/>
        <end position="495"/>
    </location>
</feature>
<keyword evidence="3" id="KW-0547">Nucleotide-binding</keyword>
<dbReference type="SUPFAM" id="SSF52540">
    <property type="entry name" value="P-loop containing nucleoside triphosphate hydrolases"/>
    <property type="match status" value="2"/>
</dbReference>
<dbReference type="Pfam" id="PF00005">
    <property type="entry name" value="ABC_tran"/>
    <property type="match status" value="2"/>
</dbReference>
<sequence length="495" mass="55357">MILETKNLTKRFGSMYALQHIDFSLEKGEIHGLVGENGAGKSTLIKIITGVYHPSEGEIIFDGRKVEITRPSEGRKLGINVIHQDRNLVPSFNGIENIFLGLPSEKKHFCTVDFKAMRERVAAVMAEYEIDVPLDKMASELTPPQKTLLEIVRSMMTECKLLILDEPTASLTDKESEVLFKIIRKVNAKGTAILYISHRLDEIFALTDRITVFKNGELVETVRTKEINQDGLVGLMTDNWVSEQKETIATAFSEIAYSVEHVSTTDLVVKDATFSVRKGEILGIFGLGGSGRTELLEALYGYKSIKEGIVRLNGKQLGTMTPAFSIKQGIVLINEDRRGCSLVESRSVKDNIVLSTIASYSKKGKFDSKSEKQDARDKIAELKIKTTGINQPVWELSGGNQQKVVFAKALMSHPQVFLCDEPTQAVDIKTRFEIHELLRQRAREGSSVVYVTSDLKEMLMVADTIIIMANGRTWEQIPNISVSSEQILTYCYQQR</sequence>
<dbReference type="CDD" id="cd03216">
    <property type="entry name" value="ABC_Carb_Monos_I"/>
    <property type="match status" value="1"/>
</dbReference>
<keyword evidence="7" id="KW-1185">Reference proteome</keyword>
<evidence type="ECO:0000313" key="6">
    <source>
        <dbReference type="EMBL" id="AEV30947.1"/>
    </source>
</evidence>
<evidence type="ECO:0000256" key="4">
    <source>
        <dbReference type="ARBA" id="ARBA00022840"/>
    </source>
</evidence>
<dbReference type="OrthoDB" id="9771863at2"/>
<dbReference type="SMART" id="SM00382">
    <property type="entry name" value="AAA"/>
    <property type="match status" value="2"/>
</dbReference>
<dbReference type="PROSITE" id="PS00211">
    <property type="entry name" value="ABC_TRANSPORTER_1"/>
    <property type="match status" value="1"/>
</dbReference>
<dbReference type="EMBL" id="CP003155">
    <property type="protein sequence ID" value="AEV30947.1"/>
    <property type="molecule type" value="Genomic_DNA"/>
</dbReference>
<dbReference type="PROSITE" id="PS50893">
    <property type="entry name" value="ABC_TRANSPORTER_2"/>
    <property type="match status" value="2"/>
</dbReference>
<dbReference type="InterPro" id="IPR050107">
    <property type="entry name" value="ABC_carbohydrate_import_ATPase"/>
</dbReference>
<dbReference type="InterPro" id="IPR027417">
    <property type="entry name" value="P-loop_NTPase"/>
</dbReference>
<dbReference type="GO" id="GO:0005524">
    <property type="term" value="F:ATP binding"/>
    <property type="evidence" value="ECO:0007669"/>
    <property type="project" value="UniProtKB-KW"/>
</dbReference>
<evidence type="ECO:0000259" key="5">
    <source>
        <dbReference type="PROSITE" id="PS50893"/>
    </source>
</evidence>
<accession>G8QQL7</accession>
<dbReference type="Proteomes" id="UP000005632">
    <property type="component" value="Chromosome"/>
</dbReference>
<dbReference type="InterPro" id="IPR003593">
    <property type="entry name" value="AAA+_ATPase"/>
</dbReference>
<dbReference type="HOGENOM" id="CLU_000604_92_2_12"/>
<dbReference type="STRING" id="158190.SpiGrapes_3202"/>
<dbReference type="GO" id="GO:0016887">
    <property type="term" value="F:ATP hydrolysis activity"/>
    <property type="evidence" value="ECO:0007669"/>
    <property type="project" value="InterPro"/>
</dbReference>
<organism evidence="6 7">
    <name type="scientific">Sphaerochaeta pleomorpha (strain ATCC BAA-1885 / DSM 22778 / Grapes)</name>
    <dbReference type="NCBI Taxonomy" id="158190"/>
    <lineage>
        <taxon>Bacteria</taxon>
        <taxon>Pseudomonadati</taxon>
        <taxon>Spirochaetota</taxon>
        <taxon>Spirochaetia</taxon>
        <taxon>Spirochaetales</taxon>
        <taxon>Sphaerochaetaceae</taxon>
        <taxon>Sphaerochaeta</taxon>
    </lineage>
</organism>
<evidence type="ECO:0000256" key="2">
    <source>
        <dbReference type="ARBA" id="ARBA00022737"/>
    </source>
</evidence>
<feature type="domain" description="ABC transporter" evidence="5">
    <location>
        <begin position="3"/>
        <end position="240"/>
    </location>
</feature>
<keyword evidence="6" id="KW-0762">Sugar transport</keyword>
<dbReference type="eggNOG" id="COG1129">
    <property type="taxonomic scope" value="Bacteria"/>
</dbReference>
<gene>
    <name evidence="6" type="ordered locus">SpiGrapes_3202</name>
</gene>
<protein>
    <submittedName>
        <fullName evidence="6">ABC-type sugar transport system, ATPase component</fullName>
    </submittedName>
</protein>
<dbReference type="PANTHER" id="PTHR43790:SF9">
    <property type="entry name" value="GALACTOFURANOSE TRANSPORTER ATP-BINDING PROTEIN YTFR"/>
    <property type="match status" value="1"/>
</dbReference>
<evidence type="ECO:0000256" key="1">
    <source>
        <dbReference type="ARBA" id="ARBA00022448"/>
    </source>
</evidence>
<proteinExistence type="predicted"/>
<name>G8QQL7_SPHPG</name>